<dbReference type="AlphaFoldDB" id="A0A1F4UR64"/>
<evidence type="ECO:0000256" key="1">
    <source>
        <dbReference type="SAM" id="Phobius"/>
    </source>
</evidence>
<gene>
    <name evidence="2" type="ORF">A2886_03405</name>
</gene>
<keyword evidence="1" id="KW-0472">Membrane</keyword>
<dbReference type="EMBL" id="MEVA01000009">
    <property type="protein sequence ID" value="OGC47444.1"/>
    <property type="molecule type" value="Genomic_DNA"/>
</dbReference>
<feature type="transmembrane region" description="Helical" evidence="1">
    <location>
        <begin position="88"/>
        <end position="113"/>
    </location>
</feature>
<organism evidence="2 3">
    <name type="scientific">candidate division WWE3 bacterium RIFCSPHIGHO2_01_FULL_42_13</name>
    <dbReference type="NCBI Taxonomy" id="1802617"/>
    <lineage>
        <taxon>Bacteria</taxon>
        <taxon>Katanobacteria</taxon>
    </lineage>
</organism>
<evidence type="ECO:0000313" key="2">
    <source>
        <dbReference type="EMBL" id="OGC47444.1"/>
    </source>
</evidence>
<sequence length="125" mass="13111">MAQSDFTWSALLGLGVKFLPSPLLATELGLAVILAAIGGVAFIISYNLALLIAPDLKKVAVVPFTAGLFPAMYGAMWPATVMPTSTTVLGGIFGAILVGMITGGIWFFLALLIEHRRSQARTSDS</sequence>
<feature type="transmembrane region" description="Helical" evidence="1">
    <location>
        <begin position="28"/>
        <end position="52"/>
    </location>
</feature>
<feature type="transmembrane region" description="Helical" evidence="1">
    <location>
        <begin position="59"/>
        <end position="76"/>
    </location>
</feature>
<name>A0A1F4UR64_UNCKA</name>
<reference evidence="2 3" key="1">
    <citation type="journal article" date="2016" name="Nat. Commun.">
        <title>Thousands of microbial genomes shed light on interconnected biogeochemical processes in an aquifer system.</title>
        <authorList>
            <person name="Anantharaman K."/>
            <person name="Brown C.T."/>
            <person name="Hug L.A."/>
            <person name="Sharon I."/>
            <person name="Castelle C.J."/>
            <person name="Probst A.J."/>
            <person name="Thomas B.C."/>
            <person name="Singh A."/>
            <person name="Wilkins M.J."/>
            <person name="Karaoz U."/>
            <person name="Brodie E.L."/>
            <person name="Williams K.H."/>
            <person name="Hubbard S.S."/>
            <person name="Banfield J.F."/>
        </authorList>
    </citation>
    <scope>NUCLEOTIDE SEQUENCE [LARGE SCALE GENOMIC DNA]</scope>
</reference>
<proteinExistence type="predicted"/>
<dbReference type="STRING" id="1802617.A2886_03405"/>
<evidence type="ECO:0000313" key="3">
    <source>
        <dbReference type="Proteomes" id="UP000176608"/>
    </source>
</evidence>
<comment type="caution">
    <text evidence="2">The sequence shown here is derived from an EMBL/GenBank/DDBJ whole genome shotgun (WGS) entry which is preliminary data.</text>
</comment>
<keyword evidence="1" id="KW-1133">Transmembrane helix</keyword>
<keyword evidence="1" id="KW-0812">Transmembrane</keyword>
<dbReference type="Proteomes" id="UP000176608">
    <property type="component" value="Unassembled WGS sequence"/>
</dbReference>
<protein>
    <submittedName>
        <fullName evidence="2">Uncharacterized protein</fullName>
    </submittedName>
</protein>
<accession>A0A1F4UR64</accession>